<dbReference type="PANTHER" id="PTHR45786">
    <property type="entry name" value="DNA BINDING PROTEIN-LIKE"/>
    <property type="match status" value="1"/>
</dbReference>
<dbReference type="PANTHER" id="PTHR45786:SF74">
    <property type="entry name" value="ATP-DEPENDENT DNA HELICASE"/>
    <property type="match status" value="1"/>
</dbReference>
<organism evidence="1 2">
    <name type="scientific">Cetraspora pellucida</name>
    <dbReference type="NCBI Taxonomy" id="1433469"/>
    <lineage>
        <taxon>Eukaryota</taxon>
        <taxon>Fungi</taxon>
        <taxon>Fungi incertae sedis</taxon>
        <taxon>Mucoromycota</taxon>
        <taxon>Glomeromycotina</taxon>
        <taxon>Glomeromycetes</taxon>
        <taxon>Diversisporales</taxon>
        <taxon>Gigasporaceae</taxon>
        <taxon>Cetraspora</taxon>
    </lineage>
</organism>
<dbReference type="AlphaFoldDB" id="A0A9N9I2Q4"/>
<reference evidence="1" key="1">
    <citation type="submission" date="2021-06" db="EMBL/GenBank/DDBJ databases">
        <authorList>
            <person name="Kallberg Y."/>
            <person name="Tangrot J."/>
            <person name="Rosling A."/>
        </authorList>
    </citation>
    <scope>NUCLEOTIDE SEQUENCE</scope>
    <source>
        <strain evidence="1">FL966</strain>
    </source>
</reference>
<evidence type="ECO:0000313" key="1">
    <source>
        <dbReference type="EMBL" id="CAG8718045.1"/>
    </source>
</evidence>
<gene>
    <name evidence="1" type="ORF">CPELLU_LOCUS12718</name>
</gene>
<accession>A0A9N9I2Q4</accession>
<keyword evidence="2" id="KW-1185">Reference proteome</keyword>
<dbReference type="Proteomes" id="UP000789759">
    <property type="component" value="Unassembled WGS sequence"/>
</dbReference>
<evidence type="ECO:0000313" key="2">
    <source>
        <dbReference type="Proteomes" id="UP000789759"/>
    </source>
</evidence>
<comment type="caution">
    <text evidence="1">The sequence shown here is derived from an EMBL/GenBank/DDBJ whole genome shotgun (WGS) entry which is preliminary data.</text>
</comment>
<sequence length="251" mass="29315">MNTTESPRDRRNRLARESYARRRLLLTTEQLDHRRAQQRDAYRLRTETESGEQVEHRHETRYAAYVQHIQQRCASNAAPLHWIEERVTSSVSTSVFSTCCANRKRIAYLMIFEKIFVIYNSILAFTSMGAKIDQSVVGTQGVYAFQIHGEMYHQIGSLLSNYNETSAFLQIYIYNTEEQLFYRQCLILDLNLAVFEQLQEMLHNVNLYVHYAPPSVSKSAVLVVGNGQETEPANRDIIHYKQDGWYPYIFL</sequence>
<dbReference type="OrthoDB" id="2447509at2759"/>
<protein>
    <submittedName>
        <fullName evidence="1">13013_t:CDS:1</fullName>
    </submittedName>
</protein>
<name>A0A9N9I2Q4_9GLOM</name>
<proteinExistence type="predicted"/>
<dbReference type="EMBL" id="CAJVQA010012609">
    <property type="protein sequence ID" value="CAG8718045.1"/>
    <property type="molecule type" value="Genomic_DNA"/>
</dbReference>